<feature type="region of interest" description="Disordered" evidence="5">
    <location>
        <begin position="228"/>
        <end position="261"/>
    </location>
</feature>
<comment type="caution">
    <text evidence="6">The sequence shown here is derived from an EMBL/GenBank/DDBJ whole genome shotgun (WGS) entry which is preliminary data.</text>
</comment>
<gene>
    <name evidence="6" type="ORF">Q9L58_001206</name>
</gene>
<keyword evidence="3" id="KW-0698">rRNA processing</keyword>
<evidence type="ECO:0000313" key="7">
    <source>
        <dbReference type="Proteomes" id="UP001447188"/>
    </source>
</evidence>
<proteinExistence type="inferred from homology"/>
<organism evidence="6 7">
    <name type="scientific">Discina gigas</name>
    <dbReference type="NCBI Taxonomy" id="1032678"/>
    <lineage>
        <taxon>Eukaryota</taxon>
        <taxon>Fungi</taxon>
        <taxon>Dikarya</taxon>
        <taxon>Ascomycota</taxon>
        <taxon>Pezizomycotina</taxon>
        <taxon>Pezizomycetes</taxon>
        <taxon>Pezizales</taxon>
        <taxon>Discinaceae</taxon>
        <taxon>Discina</taxon>
    </lineage>
</organism>
<accession>A0ABR3GVM3</accession>
<feature type="compositionally biased region" description="Acidic residues" evidence="5">
    <location>
        <begin position="247"/>
        <end position="261"/>
    </location>
</feature>
<comment type="subcellular location">
    <subcellularLocation>
        <location evidence="1">Nucleus</location>
    </subcellularLocation>
</comment>
<evidence type="ECO:0000256" key="4">
    <source>
        <dbReference type="ARBA" id="ARBA00023242"/>
    </source>
</evidence>
<name>A0ABR3GVM3_9PEZI</name>
<evidence type="ECO:0000256" key="5">
    <source>
        <dbReference type="SAM" id="MobiDB-lite"/>
    </source>
</evidence>
<keyword evidence="7" id="KW-1185">Reference proteome</keyword>
<sequence>MADAGLQQTPFVKQLAANDRPTRDKAVESLRSYLGSQRAFSQIELLKLWKGLFYCMWMSDRPRTQQRLAIDLADLLTPMEETNFVSFLEAFWATMAREWNGIDVLRMDKFLLLVRTYLAGSFRYLRARKWEAGIVEKVVRSLKEVPLNSTDKKVPNGLRFHLIDIYVDEMEKLKPEEMTSNPLPLEKLLEPFKVLVIKSPTKLVRTRSKDLLLDGRLAAWGFEGAPEGKKKKQNVEAEAVNQSNEDVAMDVGDEEWGGIDG</sequence>
<dbReference type="Proteomes" id="UP001447188">
    <property type="component" value="Unassembled WGS sequence"/>
</dbReference>
<protein>
    <submittedName>
        <fullName evidence="6">Uncharacterized protein</fullName>
    </submittedName>
</protein>
<comment type="similarity">
    <text evidence="2">Belongs to the RRP1 family.</text>
</comment>
<dbReference type="InterPro" id="IPR010301">
    <property type="entry name" value="RRP1"/>
</dbReference>
<evidence type="ECO:0000256" key="1">
    <source>
        <dbReference type="ARBA" id="ARBA00004123"/>
    </source>
</evidence>
<dbReference type="PANTHER" id="PTHR13026:SF0">
    <property type="entry name" value="RIBOSOMAL RNA PROCESSING 1B"/>
    <property type="match status" value="1"/>
</dbReference>
<dbReference type="Pfam" id="PF05997">
    <property type="entry name" value="Nop52"/>
    <property type="match status" value="1"/>
</dbReference>
<keyword evidence="4" id="KW-0539">Nucleus</keyword>
<dbReference type="EMBL" id="JBBBZM010000009">
    <property type="protein sequence ID" value="KAL0639641.1"/>
    <property type="molecule type" value="Genomic_DNA"/>
</dbReference>
<dbReference type="PANTHER" id="PTHR13026">
    <property type="entry name" value="NNP-1 PROTEIN NOVEL NUCLEAR PROTEIN 1 NOP52"/>
    <property type="match status" value="1"/>
</dbReference>
<evidence type="ECO:0000256" key="2">
    <source>
        <dbReference type="ARBA" id="ARBA00006374"/>
    </source>
</evidence>
<evidence type="ECO:0000256" key="3">
    <source>
        <dbReference type="ARBA" id="ARBA00022552"/>
    </source>
</evidence>
<reference evidence="6 7" key="1">
    <citation type="submission" date="2024-02" db="EMBL/GenBank/DDBJ databases">
        <title>Discinaceae phylogenomics.</title>
        <authorList>
            <person name="Dirks A.C."/>
            <person name="James T.Y."/>
        </authorList>
    </citation>
    <scope>NUCLEOTIDE SEQUENCE [LARGE SCALE GENOMIC DNA]</scope>
    <source>
        <strain evidence="6 7">ACD0624</strain>
    </source>
</reference>
<evidence type="ECO:0000313" key="6">
    <source>
        <dbReference type="EMBL" id="KAL0639641.1"/>
    </source>
</evidence>